<accession>A0A5N5QE48</accession>
<reference evidence="1 2" key="1">
    <citation type="journal article" date="2019" name="Fungal Biol. Biotechnol.">
        <title>Draft genome sequence of fastidious pathogen Ceratobasidium theobromae, which causes vascular-streak dieback in Theobroma cacao.</title>
        <authorList>
            <person name="Ali S.S."/>
            <person name="Asman A."/>
            <person name="Shao J."/>
            <person name="Firmansyah A.P."/>
            <person name="Susilo A.W."/>
            <person name="Rosmana A."/>
            <person name="McMahon P."/>
            <person name="Junaid M."/>
            <person name="Guest D."/>
            <person name="Kheng T.Y."/>
            <person name="Meinhardt L.W."/>
            <person name="Bailey B.A."/>
        </authorList>
    </citation>
    <scope>NUCLEOTIDE SEQUENCE [LARGE SCALE GENOMIC DNA]</scope>
    <source>
        <strain evidence="1 2">CT2</strain>
    </source>
</reference>
<keyword evidence="2" id="KW-1185">Reference proteome</keyword>
<dbReference type="EMBL" id="SSOP01000214">
    <property type="protein sequence ID" value="KAB5589944.1"/>
    <property type="molecule type" value="Genomic_DNA"/>
</dbReference>
<gene>
    <name evidence="1" type="ORF">CTheo_6622</name>
</gene>
<comment type="caution">
    <text evidence="1">The sequence shown here is derived from an EMBL/GenBank/DDBJ whole genome shotgun (WGS) entry which is preliminary data.</text>
</comment>
<dbReference type="Proteomes" id="UP000383932">
    <property type="component" value="Unassembled WGS sequence"/>
</dbReference>
<sequence length="113" mass="12372">MFYNPTIHRRPVRVGVAEGEPLPPFVGNHLFVPAPAPLVYVPLFTPVLELLSASVPLDLLLPASYAAEPPRRRGRAYAVATATGLPVITPELRPTSLEKALISVLDILLRYCY</sequence>
<evidence type="ECO:0000313" key="2">
    <source>
        <dbReference type="Proteomes" id="UP000383932"/>
    </source>
</evidence>
<organism evidence="1 2">
    <name type="scientific">Ceratobasidium theobromae</name>
    <dbReference type="NCBI Taxonomy" id="1582974"/>
    <lineage>
        <taxon>Eukaryota</taxon>
        <taxon>Fungi</taxon>
        <taxon>Dikarya</taxon>
        <taxon>Basidiomycota</taxon>
        <taxon>Agaricomycotina</taxon>
        <taxon>Agaricomycetes</taxon>
        <taxon>Cantharellales</taxon>
        <taxon>Ceratobasidiaceae</taxon>
        <taxon>Ceratobasidium</taxon>
    </lineage>
</organism>
<dbReference type="AlphaFoldDB" id="A0A5N5QE48"/>
<evidence type="ECO:0000313" key="1">
    <source>
        <dbReference type="EMBL" id="KAB5589944.1"/>
    </source>
</evidence>
<name>A0A5N5QE48_9AGAM</name>
<proteinExistence type="predicted"/>
<protein>
    <submittedName>
        <fullName evidence="1">Uncharacterized protein</fullName>
    </submittedName>
</protein>